<evidence type="ECO:0000256" key="11">
    <source>
        <dbReference type="SAM" id="Phobius"/>
    </source>
</evidence>
<dbReference type="CDD" id="cd04050">
    <property type="entry name" value="C2B_Synaptotagmin-like"/>
    <property type="match status" value="1"/>
</dbReference>
<evidence type="ECO:0000256" key="3">
    <source>
        <dbReference type="ARBA" id="ARBA00022692"/>
    </source>
</evidence>
<feature type="domain" description="SMP-LTD" evidence="13">
    <location>
        <begin position="109"/>
        <end position="281"/>
    </location>
</feature>
<dbReference type="AlphaFoldDB" id="A0AAV8ZCM8"/>
<dbReference type="GO" id="GO:0005509">
    <property type="term" value="F:calcium ion binding"/>
    <property type="evidence" value="ECO:0007669"/>
    <property type="project" value="TreeGrafter"/>
</dbReference>
<dbReference type="CDD" id="cd21670">
    <property type="entry name" value="SMP_ESyt"/>
    <property type="match status" value="1"/>
</dbReference>
<dbReference type="GO" id="GO:0031210">
    <property type="term" value="F:phosphatidylcholine binding"/>
    <property type="evidence" value="ECO:0007669"/>
    <property type="project" value="TreeGrafter"/>
</dbReference>
<accession>A0AAV8ZCM8</accession>
<name>A0AAV8ZCM8_9CUCU</name>
<dbReference type="InterPro" id="IPR031468">
    <property type="entry name" value="SMP_LBD"/>
</dbReference>
<dbReference type="GO" id="GO:0061817">
    <property type="term" value="P:endoplasmic reticulum-plasma membrane tethering"/>
    <property type="evidence" value="ECO:0007669"/>
    <property type="project" value="InterPro"/>
</dbReference>
<keyword evidence="2" id="KW-0813">Transport</keyword>
<evidence type="ECO:0000256" key="8">
    <source>
        <dbReference type="ARBA" id="ARBA00023055"/>
    </source>
</evidence>
<evidence type="ECO:0000313" key="14">
    <source>
        <dbReference type="EMBL" id="KAJ8961098.1"/>
    </source>
</evidence>
<keyword evidence="4" id="KW-0479">Metal-binding</keyword>
<dbReference type="GO" id="GO:0008429">
    <property type="term" value="F:phosphatidylethanolamine binding"/>
    <property type="evidence" value="ECO:0007669"/>
    <property type="project" value="TreeGrafter"/>
</dbReference>
<dbReference type="PROSITE" id="PS51847">
    <property type="entry name" value="SMP"/>
    <property type="match status" value="1"/>
</dbReference>
<keyword evidence="15" id="KW-1185">Reference proteome</keyword>
<feature type="domain" description="C2" evidence="12">
    <location>
        <begin position="420"/>
        <end position="542"/>
    </location>
</feature>
<dbReference type="InterPro" id="IPR035892">
    <property type="entry name" value="C2_domain_sf"/>
</dbReference>
<dbReference type="GO" id="GO:0005789">
    <property type="term" value="C:endoplasmic reticulum membrane"/>
    <property type="evidence" value="ECO:0007669"/>
    <property type="project" value="TreeGrafter"/>
</dbReference>
<dbReference type="InterPro" id="IPR051634">
    <property type="entry name" value="Extended_Synaptotagmin"/>
</dbReference>
<dbReference type="Pfam" id="PF00168">
    <property type="entry name" value="C2"/>
    <property type="match status" value="2"/>
</dbReference>
<dbReference type="InterPro" id="IPR037749">
    <property type="entry name" value="Ext_Synaptotagmin_C2B"/>
</dbReference>
<dbReference type="PANTHER" id="PTHR45761:SF1">
    <property type="entry name" value="EXTENDED SYNAPTOTAGMIN-LIKE PROTEIN 2, ISOFORM C"/>
    <property type="match status" value="1"/>
</dbReference>
<protein>
    <submittedName>
        <fullName evidence="14">Uncharacterized protein</fullName>
    </submittedName>
</protein>
<evidence type="ECO:0000256" key="6">
    <source>
        <dbReference type="ARBA" id="ARBA00022837"/>
    </source>
</evidence>
<feature type="domain" description="C2" evidence="12">
    <location>
        <begin position="278"/>
        <end position="395"/>
    </location>
</feature>
<dbReference type="GO" id="GO:0035091">
    <property type="term" value="F:phosphatidylinositol binding"/>
    <property type="evidence" value="ECO:0007669"/>
    <property type="project" value="TreeGrafter"/>
</dbReference>
<dbReference type="Proteomes" id="UP001162162">
    <property type="component" value="Unassembled WGS sequence"/>
</dbReference>
<gene>
    <name evidence="14" type="ORF">NQ318_008774</name>
</gene>
<keyword evidence="10 11" id="KW-0472">Membrane</keyword>
<feature type="transmembrane region" description="Helical" evidence="11">
    <location>
        <begin position="44"/>
        <end position="69"/>
    </location>
</feature>
<dbReference type="Gene3D" id="2.60.40.150">
    <property type="entry name" value="C2 domain"/>
    <property type="match status" value="2"/>
</dbReference>
<keyword evidence="5" id="KW-0677">Repeat</keyword>
<keyword evidence="8" id="KW-0445">Lipid transport</keyword>
<evidence type="ECO:0000259" key="12">
    <source>
        <dbReference type="PROSITE" id="PS50004"/>
    </source>
</evidence>
<dbReference type="Pfam" id="PF17047">
    <property type="entry name" value="SMP_LBD"/>
    <property type="match status" value="1"/>
</dbReference>
<dbReference type="EMBL" id="JAPWTK010000006">
    <property type="protein sequence ID" value="KAJ8961098.1"/>
    <property type="molecule type" value="Genomic_DNA"/>
</dbReference>
<dbReference type="InterPro" id="IPR000008">
    <property type="entry name" value="C2_dom"/>
</dbReference>
<keyword evidence="7 11" id="KW-1133">Transmembrane helix</keyword>
<dbReference type="FunFam" id="2.60.40.150:FF:000155">
    <property type="entry name" value="extended synaptotagmin-2 isoform X1"/>
    <property type="match status" value="1"/>
</dbReference>
<dbReference type="SMART" id="SM00239">
    <property type="entry name" value="C2"/>
    <property type="match status" value="2"/>
</dbReference>
<evidence type="ECO:0000256" key="9">
    <source>
        <dbReference type="ARBA" id="ARBA00023121"/>
    </source>
</evidence>
<evidence type="ECO:0000256" key="1">
    <source>
        <dbReference type="ARBA" id="ARBA00004370"/>
    </source>
</evidence>
<organism evidence="14 15">
    <name type="scientific">Aromia moschata</name>
    <dbReference type="NCBI Taxonomy" id="1265417"/>
    <lineage>
        <taxon>Eukaryota</taxon>
        <taxon>Metazoa</taxon>
        <taxon>Ecdysozoa</taxon>
        <taxon>Arthropoda</taxon>
        <taxon>Hexapoda</taxon>
        <taxon>Insecta</taxon>
        <taxon>Pterygota</taxon>
        <taxon>Neoptera</taxon>
        <taxon>Endopterygota</taxon>
        <taxon>Coleoptera</taxon>
        <taxon>Polyphaga</taxon>
        <taxon>Cucujiformia</taxon>
        <taxon>Chrysomeloidea</taxon>
        <taxon>Cerambycidae</taxon>
        <taxon>Cerambycinae</taxon>
        <taxon>Callichromatini</taxon>
        <taxon>Aromia</taxon>
    </lineage>
</organism>
<keyword evidence="6" id="KW-0106">Calcium</keyword>
<proteinExistence type="predicted"/>
<keyword evidence="3 11" id="KW-0812">Transmembrane</keyword>
<reference evidence="14" key="1">
    <citation type="journal article" date="2023" name="Insect Mol. Biol.">
        <title>Genome sequencing provides insights into the evolution of gene families encoding plant cell wall-degrading enzymes in longhorned beetles.</title>
        <authorList>
            <person name="Shin N.R."/>
            <person name="Okamura Y."/>
            <person name="Kirsch R."/>
            <person name="Pauchet Y."/>
        </authorList>
    </citation>
    <scope>NUCLEOTIDE SEQUENCE</scope>
    <source>
        <strain evidence="14">AMC_N1</strain>
    </source>
</reference>
<dbReference type="PROSITE" id="PS50004">
    <property type="entry name" value="C2"/>
    <property type="match status" value="2"/>
</dbReference>
<evidence type="ECO:0000313" key="15">
    <source>
        <dbReference type="Proteomes" id="UP001162162"/>
    </source>
</evidence>
<evidence type="ECO:0000256" key="5">
    <source>
        <dbReference type="ARBA" id="ARBA00022737"/>
    </source>
</evidence>
<dbReference type="GO" id="GO:0006869">
    <property type="term" value="P:lipid transport"/>
    <property type="evidence" value="ECO:0007669"/>
    <property type="project" value="UniProtKB-KW"/>
</dbReference>
<sequence length="620" mass="70964">TEPTKTEPADAVMKQGNAEILKMPKENLVKDVAFVLLRKTALVLLGYIICYMNWSVILPIVTVCSLVWLETRTSRRTKRIRNKSRASSMTKEELLQLVDELPAWVMFPDRERAEWLNEIIQQIWPSINSFIIKWCRGSLQTKLRKKFESFKFEDIDFGETPPKIDGVKVYNKSSTRDSIVIDFDVFYDGDCEIKFSISGTQVGCIKNFQLGAELRIVLKPLMIKLPVIGGVQIFFLNTPDINFDLEGLSSVPGFSYLIRQKIESNIKKKLVFPNKISKRFSKTVQAAELKSLEPEGVLRVHVFEAKNLERKDVTGKSDPYVILNVGAQECRTHVIKRELNPKWDYWCEFIILDAFAQHLQFKVFDQDDLNEDDFLGSGVVEIHSVIKEGETDKWFQLDNAKRGSLHLRFTWLGLSADYSSLNAVVQELKQLKVADINTALLTVYIDSAQNLMKVKPYKKPDPYVILTVGKKQQKTSVRKHTVDPVWEQGLSLLVSNPEHDSLIISIIDKTTDIKIDHFVYPIKSLFDKPGLQISKEEFELSTSGKLIMSLQLRILTNELFDEELFSESDSDDELIRHNSTKSASSIASSKPGIVHNLRQNLNGKIYTDQLVTRVKQKLRK</sequence>
<dbReference type="GO" id="GO:0005544">
    <property type="term" value="F:calcium-dependent phospholipid binding"/>
    <property type="evidence" value="ECO:0007669"/>
    <property type="project" value="TreeGrafter"/>
</dbReference>
<evidence type="ECO:0000256" key="10">
    <source>
        <dbReference type="ARBA" id="ARBA00023136"/>
    </source>
</evidence>
<dbReference type="SUPFAM" id="SSF49562">
    <property type="entry name" value="C2 domain (Calcium/lipid-binding domain, CaLB)"/>
    <property type="match status" value="2"/>
</dbReference>
<evidence type="ECO:0000259" key="13">
    <source>
        <dbReference type="PROSITE" id="PS51847"/>
    </source>
</evidence>
<evidence type="ECO:0000256" key="4">
    <source>
        <dbReference type="ARBA" id="ARBA00022723"/>
    </source>
</evidence>
<keyword evidence="9" id="KW-0446">Lipid-binding</keyword>
<feature type="non-terminal residue" evidence="14">
    <location>
        <position position="1"/>
    </location>
</feature>
<dbReference type="InterPro" id="IPR039010">
    <property type="entry name" value="Synaptotagmin_SMP"/>
</dbReference>
<comment type="caution">
    <text evidence="14">The sequence shown here is derived from an EMBL/GenBank/DDBJ whole genome shotgun (WGS) entry which is preliminary data.</text>
</comment>
<comment type="subcellular location">
    <subcellularLocation>
        <location evidence="1">Membrane</location>
    </subcellularLocation>
</comment>
<dbReference type="PANTHER" id="PTHR45761">
    <property type="entry name" value="EXTENDED SYNAPTOTAGMIN-LIKE PROTEIN 2, ISOFORM C"/>
    <property type="match status" value="1"/>
</dbReference>
<evidence type="ECO:0000256" key="2">
    <source>
        <dbReference type="ARBA" id="ARBA00022448"/>
    </source>
</evidence>
<evidence type="ECO:0000256" key="7">
    <source>
        <dbReference type="ARBA" id="ARBA00022989"/>
    </source>
</evidence>